<organism evidence="1 2">
    <name type="scientific">Saccharopolyspora gregorii</name>
    <dbReference type="NCBI Taxonomy" id="33914"/>
    <lineage>
        <taxon>Bacteria</taxon>
        <taxon>Bacillati</taxon>
        <taxon>Actinomycetota</taxon>
        <taxon>Actinomycetes</taxon>
        <taxon>Pseudonocardiales</taxon>
        <taxon>Pseudonocardiaceae</taxon>
        <taxon>Saccharopolyspora</taxon>
    </lineage>
</organism>
<keyword evidence="1" id="KW-0456">Lyase</keyword>
<dbReference type="PANTHER" id="PTHR42905:SF16">
    <property type="entry name" value="CARBOXYPHOSPHONOENOLPYRUVATE PHOSPHONOMUTASE-LIKE PROTEIN (AFU_ORTHOLOGUE AFUA_5G07230)"/>
    <property type="match status" value="1"/>
</dbReference>
<protein>
    <submittedName>
        <fullName evidence="1">Isocitrate lyase/phosphoenolpyruvate mutase family protein</fullName>
    </submittedName>
</protein>
<keyword evidence="2" id="KW-1185">Reference proteome</keyword>
<dbReference type="InterPro" id="IPR015813">
    <property type="entry name" value="Pyrv/PenolPyrv_kinase-like_dom"/>
</dbReference>
<sequence>MQRTPVELTAAEQHRRATTFAELHRGPGAFVLPNPWDAGTARILAGLGYPALGTTSGGLASRLGRRDAARQVGLDEAVDNVREIAEATGLPVSADLENGYGDEPRDAADAVRAAALAGAVGGSVEDATGRADDPIYEHDRAVERIAAAAEAARELPFRFTLTARAENFLHGRADLADTIRRLRAYEEAGADVLYAPALPDADAIRAVCSAVTAPVNVLAVGAARALSVAELAELGVRRISLGSTLARAALSALVHESREIASGTFPDAAGVLSGADLAELFERG</sequence>
<accession>A0ABP6RUD0</accession>
<dbReference type="CDD" id="cd00377">
    <property type="entry name" value="ICL_PEPM"/>
    <property type="match status" value="1"/>
</dbReference>
<dbReference type="Gene3D" id="6.10.250.2750">
    <property type="match status" value="1"/>
</dbReference>
<dbReference type="GO" id="GO:0016829">
    <property type="term" value="F:lyase activity"/>
    <property type="evidence" value="ECO:0007669"/>
    <property type="project" value="UniProtKB-KW"/>
</dbReference>
<dbReference type="Proteomes" id="UP001500483">
    <property type="component" value="Unassembled WGS sequence"/>
</dbReference>
<evidence type="ECO:0000313" key="2">
    <source>
        <dbReference type="Proteomes" id="UP001500483"/>
    </source>
</evidence>
<gene>
    <name evidence="1" type="ORF">GCM10020366_23730</name>
</gene>
<dbReference type="Pfam" id="PF13714">
    <property type="entry name" value="PEP_mutase"/>
    <property type="match status" value="1"/>
</dbReference>
<comment type="caution">
    <text evidence="1">The sequence shown here is derived from an EMBL/GenBank/DDBJ whole genome shotgun (WGS) entry which is preliminary data.</text>
</comment>
<dbReference type="InterPro" id="IPR040442">
    <property type="entry name" value="Pyrv_kinase-like_dom_sf"/>
</dbReference>
<dbReference type="PANTHER" id="PTHR42905">
    <property type="entry name" value="PHOSPHOENOLPYRUVATE CARBOXYLASE"/>
    <property type="match status" value="1"/>
</dbReference>
<dbReference type="SUPFAM" id="SSF51621">
    <property type="entry name" value="Phosphoenolpyruvate/pyruvate domain"/>
    <property type="match status" value="1"/>
</dbReference>
<reference evidence="2" key="1">
    <citation type="journal article" date="2019" name="Int. J. Syst. Evol. Microbiol.">
        <title>The Global Catalogue of Microorganisms (GCM) 10K type strain sequencing project: providing services to taxonomists for standard genome sequencing and annotation.</title>
        <authorList>
            <consortium name="The Broad Institute Genomics Platform"/>
            <consortium name="The Broad Institute Genome Sequencing Center for Infectious Disease"/>
            <person name="Wu L."/>
            <person name="Ma J."/>
        </authorList>
    </citation>
    <scope>NUCLEOTIDE SEQUENCE [LARGE SCALE GENOMIC DNA]</scope>
    <source>
        <strain evidence="2">JCM 9687</strain>
    </source>
</reference>
<dbReference type="InterPro" id="IPR039556">
    <property type="entry name" value="ICL/PEPM"/>
</dbReference>
<dbReference type="RefSeq" id="WP_344926220.1">
    <property type="nucleotide sequence ID" value="NZ_BAAAYK010000038.1"/>
</dbReference>
<dbReference type="EMBL" id="BAAAYK010000038">
    <property type="protein sequence ID" value="GAA3357093.1"/>
    <property type="molecule type" value="Genomic_DNA"/>
</dbReference>
<proteinExistence type="predicted"/>
<dbReference type="Gene3D" id="3.20.20.60">
    <property type="entry name" value="Phosphoenolpyruvate-binding domains"/>
    <property type="match status" value="1"/>
</dbReference>
<evidence type="ECO:0000313" key="1">
    <source>
        <dbReference type="EMBL" id="GAA3357093.1"/>
    </source>
</evidence>
<name>A0ABP6RUD0_9PSEU</name>